<evidence type="ECO:0000256" key="1">
    <source>
        <dbReference type="SAM" id="MobiDB-lite"/>
    </source>
</evidence>
<comment type="caution">
    <text evidence="2">The sequence shown here is derived from an EMBL/GenBank/DDBJ whole genome shotgun (WGS) entry which is preliminary data.</text>
</comment>
<feature type="region of interest" description="Disordered" evidence="1">
    <location>
        <begin position="1"/>
        <end position="33"/>
    </location>
</feature>
<evidence type="ECO:0000313" key="3">
    <source>
        <dbReference type="Proteomes" id="UP000033562"/>
    </source>
</evidence>
<accession>A0A0F3NNN5</accession>
<dbReference type="OrthoDB" id="7162972at2"/>
<proteinExistence type="predicted"/>
<dbReference type="EMBL" id="LANX01000001">
    <property type="protein sequence ID" value="KJV69312.1"/>
    <property type="molecule type" value="Genomic_DNA"/>
</dbReference>
<protein>
    <submittedName>
        <fullName evidence="2">Uncharacterized protein</fullName>
    </submittedName>
</protein>
<evidence type="ECO:0000313" key="2">
    <source>
        <dbReference type="EMBL" id="KJV69312.1"/>
    </source>
</evidence>
<sequence>MYPESSHISKNAKNQTSKTTHATSQENQPTDQDIDNVIKCIEDECGDIIDQNMRNLMKKEIQDVIPELNQVLLPLIDVASQEKRLPDNLQEDLTKKFMKIMLPHIQKIINASH</sequence>
<name>A0A0F3NNN5_9RICK</name>
<reference evidence="2 3" key="1">
    <citation type="submission" date="2015-02" db="EMBL/GenBank/DDBJ databases">
        <title>Genome Sequencing of Rickettsiales.</title>
        <authorList>
            <person name="Daugherty S.C."/>
            <person name="Su Q."/>
            <person name="Abolude K."/>
            <person name="Beier-Sexton M."/>
            <person name="Carlyon J.A."/>
            <person name="Carter R."/>
            <person name="Day N.P."/>
            <person name="Dumler S.J."/>
            <person name="Dyachenko V."/>
            <person name="Godinez A."/>
            <person name="Kurtti T.J."/>
            <person name="Lichay M."/>
            <person name="Mullins K.E."/>
            <person name="Ott S."/>
            <person name="Pappas-Brown V."/>
            <person name="Paris D.H."/>
            <person name="Patel P."/>
            <person name="Richards A.L."/>
            <person name="Sadzewicz L."/>
            <person name="Sears K."/>
            <person name="Seidman D."/>
            <person name="Sengamalay N."/>
            <person name="Stenos J."/>
            <person name="Tallon L.J."/>
            <person name="Vincent G."/>
            <person name="Fraser C.M."/>
            <person name="Munderloh U."/>
            <person name="Dunning-Hotopp J.C."/>
        </authorList>
    </citation>
    <scope>NUCLEOTIDE SEQUENCE [LARGE SCALE GENOMIC DNA]</scope>
    <source>
        <strain evidence="2 3">RAC413</strain>
    </source>
</reference>
<dbReference type="Proteomes" id="UP000033562">
    <property type="component" value="Unassembled WGS sequence"/>
</dbReference>
<keyword evidence="3" id="KW-1185">Reference proteome</keyword>
<feature type="compositionally biased region" description="Polar residues" evidence="1">
    <location>
        <begin position="1"/>
        <end position="31"/>
    </location>
</feature>
<organism evidence="2 3">
    <name type="scientific">Candidatus Neoehrlichia procyonis str. RAC413</name>
    <dbReference type="NCBI Taxonomy" id="1359163"/>
    <lineage>
        <taxon>Bacteria</taxon>
        <taxon>Pseudomonadati</taxon>
        <taxon>Pseudomonadota</taxon>
        <taxon>Alphaproteobacteria</taxon>
        <taxon>Rickettsiales</taxon>
        <taxon>Anaplasmataceae</taxon>
        <taxon>Candidatus Neoehrlichia</taxon>
    </lineage>
</organism>
<dbReference type="RefSeq" id="WP_052690382.1">
    <property type="nucleotide sequence ID" value="NZ_LANX01000001.1"/>
</dbReference>
<dbReference type="AlphaFoldDB" id="A0A0F3NNN5"/>
<gene>
    <name evidence="2" type="ORF">NLO413_0698</name>
</gene>